<evidence type="ECO:0000313" key="3">
    <source>
        <dbReference type="Proteomes" id="UP000220797"/>
    </source>
</evidence>
<dbReference type="Proteomes" id="UP000220797">
    <property type="component" value="Unassembled WGS sequence"/>
</dbReference>
<dbReference type="OrthoDB" id="375798at2759"/>
<dbReference type="Gene3D" id="1.25.10.10">
    <property type="entry name" value="Leucine-rich Repeat Variant"/>
    <property type="match status" value="1"/>
</dbReference>
<feature type="coiled-coil region" evidence="1">
    <location>
        <begin position="247"/>
        <end position="274"/>
    </location>
</feature>
<keyword evidence="1" id="KW-0175">Coiled coil</keyword>
<comment type="caution">
    <text evidence="2">The sequence shown here is derived from an EMBL/GenBank/DDBJ whole genome shotgun (WGS) entry which is preliminary data.</text>
</comment>
<dbReference type="RefSeq" id="XP_028528547.1">
    <property type="nucleotide sequence ID" value="XM_028671945.1"/>
</dbReference>
<name>A0A1J1GU21_PLAGA</name>
<protein>
    <submittedName>
        <fullName evidence="2">Uncharacterized protein</fullName>
    </submittedName>
</protein>
<dbReference type="AlphaFoldDB" id="A0A1J1GU21"/>
<proteinExistence type="predicted"/>
<dbReference type="VEuPathDB" id="PlasmoDB:PGAL8A_00294400"/>
<evidence type="ECO:0000313" key="2">
    <source>
        <dbReference type="EMBL" id="CRG95739.1"/>
    </source>
</evidence>
<gene>
    <name evidence="2" type="ORF">PGAL8A_00294400</name>
</gene>
<sequence>MTKTNILDNDVEFLDRDNIKNSDSKEHRFSNKRRVIEEYNKENDENEFIRNLKKMNQNSNNKESNKLCQFIINYYEWDEIPTMNNLPYGLINKKNYLKLKNYNKNTNLNSIDSNINFVNKNSIKNIESDNLNTFNKQTVLNNISSSSLNNHYKNNIDENIEPKHKNLSEKENFHYFSSSIIYEDIKEYFFKTKSNITKINSTYITNKNNDKKNIINNENNLESIYVNKSKINIKKEDSICEYENNMKDKNNIENKSQEKNKDELENKNDVKSEEEINWMNDFISLTNIQILAKNTNKFNEWNNLTVIIPNIINFCCSPRSCICKNSFLTIKYICTSLKYDKINLCKFFVSIFPSIIKRLDIKNNFLNSCATKSIEEFMIHSNSVNNYEMLRLICSHSKNKNSSITKKMSYFVYLFLKNLPKSDLMNFSLSDFAEPFLNFINAKLEDTKKFIKQAFTLFLEFQNEDYIIENLKKGIKHKENVVIVEKQIRNLLKCNNCESLKKKYATFHEFKNMNKLKNLNKTSSFIF</sequence>
<dbReference type="InterPro" id="IPR011989">
    <property type="entry name" value="ARM-like"/>
</dbReference>
<dbReference type="GeneID" id="39731477"/>
<dbReference type="EMBL" id="CVMV01000045">
    <property type="protein sequence ID" value="CRG95739.1"/>
    <property type="molecule type" value="Genomic_DNA"/>
</dbReference>
<dbReference type="InterPro" id="IPR016024">
    <property type="entry name" value="ARM-type_fold"/>
</dbReference>
<accession>A0A1J1GU21</accession>
<reference evidence="2" key="1">
    <citation type="submission" date="2015-04" db="EMBL/GenBank/DDBJ databases">
        <authorList>
            <consortium name="Pathogen Informatics"/>
        </authorList>
    </citation>
    <scope>NUCLEOTIDE SEQUENCE [LARGE SCALE GENOMIC DNA]</scope>
    <source>
        <strain evidence="2">8A</strain>
    </source>
</reference>
<keyword evidence="3" id="KW-1185">Reference proteome</keyword>
<evidence type="ECO:0000256" key="1">
    <source>
        <dbReference type="SAM" id="Coils"/>
    </source>
</evidence>
<dbReference type="SUPFAM" id="SSF48371">
    <property type="entry name" value="ARM repeat"/>
    <property type="match status" value="1"/>
</dbReference>
<organism evidence="2 3">
    <name type="scientific">Plasmodium gallinaceum</name>
    <dbReference type="NCBI Taxonomy" id="5849"/>
    <lineage>
        <taxon>Eukaryota</taxon>
        <taxon>Sar</taxon>
        <taxon>Alveolata</taxon>
        <taxon>Apicomplexa</taxon>
        <taxon>Aconoidasida</taxon>
        <taxon>Haemosporida</taxon>
        <taxon>Plasmodiidae</taxon>
        <taxon>Plasmodium</taxon>
        <taxon>Plasmodium (Haemamoeba)</taxon>
    </lineage>
</organism>